<dbReference type="InterPro" id="IPR019999">
    <property type="entry name" value="Anth_synth_I-like"/>
</dbReference>
<dbReference type="EMBL" id="FPHE01000065">
    <property type="protein sequence ID" value="SFV55691.1"/>
    <property type="molecule type" value="Genomic_DNA"/>
</dbReference>
<reference evidence="2" key="1">
    <citation type="submission" date="2016-10" db="EMBL/GenBank/DDBJ databases">
        <authorList>
            <person name="de Groot N.N."/>
        </authorList>
    </citation>
    <scope>NUCLEOTIDE SEQUENCE</scope>
</reference>
<keyword evidence="2" id="KW-0032">Aminotransferase</keyword>
<dbReference type="EC" id="2.6.1.85" evidence="2"/>
<protein>
    <submittedName>
        <fullName evidence="2">Para-aminobenzoate synthase, aminase component</fullName>
        <ecNumber evidence="2">2.6.1.85</ecNumber>
    </submittedName>
</protein>
<proteinExistence type="predicted"/>
<evidence type="ECO:0000313" key="2">
    <source>
        <dbReference type="EMBL" id="SFV55691.1"/>
    </source>
</evidence>
<dbReference type="GO" id="GO:0046820">
    <property type="term" value="F:4-amino-4-deoxychorismate synthase activity"/>
    <property type="evidence" value="ECO:0007669"/>
    <property type="project" value="UniProtKB-EC"/>
</dbReference>
<dbReference type="Pfam" id="PF00425">
    <property type="entry name" value="Chorismate_bind"/>
    <property type="match status" value="1"/>
</dbReference>
<keyword evidence="2" id="KW-0808">Transferase</keyword>
<dbReference type="SUPFAM" id="SSF56322">
    <property type="entry name" value="ADC synthase"/>
    <property type="match status" value="1"/>
</dbReference>
<accession>A0A1W1BQD3</accession>
<gene>
    <name evidence="2" type="ORF">MNB_SV-12-577</name>
</gene>
<dbReference type="GO" id="GO:0000162">
    <property type="term" value="P:L-tryptophan biosynthetic process"/>
    <property type="evidence" value="ECO:0007669"/>
    <property type="project" value="TreeGrafter"/>
</dbReference>
<dbReference type="NCBIfam" id="NF005486">
    <property type="entry name" value="PRK07093.1"/>
    <property type="match status" value="1"/>
</dbReference>
<dbReference type="PANTHER" id="PTHR11236:SF50">
    <property type="entry name" value="AMINODEOXYCHORISMATE SYNTHASE COMPONENT 1"/>
    <property type="match status" value="1"/>
</dbReference>
<sequence>MDKITQLAQKRKPFLFVISYDKKEKFVQPLESLDNDIFFKIGGYRNYPKRPIDKKYLLKKSPLEFKLYKNSLEKVLEEIRSGNTYLLNLTFKTPIQSNLSLREIFFYARAKYKLYFKDKFICFSPEKFIEIEGNTISTYPMKGTIEASIPNAKEKILANQKEMAEHVMIVDLMRNDLGMVARDVKVEKFRYIEKIKAGDKELFQVSSKITAQLPESWHNNLGDIVQTLLPAGSITGTPKRSTVDIIESIEDYNRGFYTGIFGIFDGENLYSAVMIRFIEKEDEKLYYKSGGGITIDSDAKSEYSELIDKIYLPL</sequence>
<dbReference type="Gene3D" id="3.60.120.10">
    <property type="entry name" value="Anthranilate synthase"/>
    <property type="match status" value="1"/>
</dbReference>
<dbReference type="InterPro" id="IPR015890">
    <property type="entry name" value="Chorismate_C"/>
</dbReference>
<dbReference type="InterPro" id="IPR005801">
    <property type="entry name" value="ADC_synthase"/>
</dbReference>
<dbReference type="PANTHER" id="PTHR11236">
    <property type="entry name" value="AMINOBENZOATE/ANTHRANILATE SYNTHASE"/>
    <property type="match status" value="1"/>
</dbReference>
<feature type="domain" description="Chorismate-utilising enzyme C-terminal" evidence="1">
    <location>
        <begin position="67"/>
        <end position="309"/>
    </location>
</feature>
<evidence type="ECO:0000259" key="1">
    <source>
        <dbReference type="Pfam" id="PF00425"/>
    </source>
</evidence>
<organism evidence="2">
    <name type="scientific">hydrothermal vent metagenome</name>
    <dbReference type="NCBI Taxonomy" id="652676"/>
    <lineage>
        <taxon>unclassified sequences</taxon>
        <taxon>metagenomes</taxon>
        <taxon>ecological metagenomes</taxon>
    </lineage>
</organism>
<dbReference type="PRINTS" id="PR00095">
    <property type="entry name" value="ANTSNTHASEI"/>
</dbReference>
<name>A0A1W1BQD3_9ZZZZ</name>
<dbReference type="AlphaFoldDB" id="A0A1W1BQD3"/>